<keyword evidence="1" id="KW-0732">Signal</keyword>
<reference evidence="2 3" key="1">
    <citation type="journal article" date="2024" name="J Genomics">
        <title>Draft genome sequencing and assembly of Favolaschia claudopus CIRM-BRFM 2984 isolated from oak limbs.</title>
        <authorList>
            <person name="Navarro D."/>
            <person name="Drula E."/>
            <person name="Chaduli D."/>
            <person name="Cazenave R."/>
            <person name="Ahrendt S."/>
            <person name="Wang J."/>
            <person name="Lipzen A."/>
            <person name="Daum C."/>
            <person name="Barry K."/>
            <person name="Grigoriev I.V."/>
            <person name="Favel A."/>
            <person name="Rosso M.N."/>
            <person name="Martin F."/>
        </authorList>
    </citation>
    <scope>NUCLEOTIDE SEQUENCE [LARGE SCALE GENOMIC DNA]</scope>
    <source>
        <strain evidence="2 3">CIRM-BRFM 2984</strain>
    </source>
</reference>
<proteinExistence type="predicted"/>
<evidence type="ECO:0000313" key="3">
    <source>
        <dbReference type="Proteomes" id="UP001362999"/>
    </source>
</evidence>
<evidence type="ECO:0000313" key="2">
    <source>
        <dbReference type="EMBL" id="KAK7012811.1"/>
    </source>
</evidence>
<protein>
    <submittedName>
        <fullName evidence="2">Uncharacterized protein</fullName>
    </submittedName>
</protein>
<evidence type="ECO:0000256" key="1">
    <source>
        <dbReference type="SAM" id="SignalP"/>
    </source>
</evidence>
<sequence>MHFTSVPLYISGLLIFSLTSFGTLVNAAVSDPYVPNDLPCPSGSHVSFNQNKYAFIAPPHKFVDLTKDFFNLTWYGNIALVVNTTGTDNVPGATRAGIFSGAHYNETLTMYAKHPDILTWSYYGAPITFTLPGEPTLVSFGYTETFRIQSICNGQATYIDVLTQSCSGNQIDNYNIWYTFHDSVFPKIAATFGAPVLAGDCPDS</sequence>
<dbReference type="AlphaFoldDB" id="A0AAW0AID3"/>
<gene>
    <name evidence="2" type="ORF">R3P38DRAFT_1557187</name>
</gene>
<dbReference type="EMBL" id="JAWWNJ010000063">
    <property type="protein sequence ID" value="KAK7012811.1"/>
    <property type="molecule type" value="Genomic_DNA"/>
</dbReference>
<organism evidence="2 3">
    <name type="scientific">Favolaschia claudopus</name>
    <dbReference type="NCBI Taxonomy" id="2862362"/>
    <lineage>
        <taxon>Eukaryota</taxon>
        <taxon>Fungi</taxon>
        <taxon>Dikarya</taxon>
        <taxon>Basidiomycota</taxon>
        <taxon>Agaricomycotina</taxon>
        <taxon>Agaricomycetes</taxon>
        <taxon>Agaricomycetidae</taxon>
        <taxon>Agaricales</taxon>
        <taxon>Marasmiineae</taxon>
        <taxon>Mycenaceae</taxon>
        <taxon>Favolaschia</taxon>
    </lineage>
</organism>
<dbReference type="Proteomes" id="UP001362999">
    <property type="component" value="Unassembled WGS sequence"/>
</dbReference>
<accession>A0AAW0AID3</accession>
<comment type="caution">
    <text evidence="2">The sequence shown here is derived from an EMBL/GenBank/DDBJ whole genome shotgun (WGS) entry which is preliminary data.</text>
</comment>
<name>A0AAW0AID3_9AGAR</name>
<feature type="chain" id="PRO_5043586714" evidence="1">
    <location>
        <begin position="28"/>
        <end position="204"/>
    </location>
</feature>
<feature type="signal peptide" evidence="1">
    <location>
        <begin position="1"/>
        <end position="27"/>
    </location>
</feature>
<keyword evidence="3" id="KW-1185">Reference proteome</keyword>